<evidence type="ECO:0000256" key="4">
    <source>
        <dbReference type="SAM" id="MobiDB-lite"/>
    </source>
</evidence>
<dbReference type="OrthoDB" id="9807878at2"/>
<evidence type="ECO:0000313" key="6">
    <source>
        <dbReference type="Proteomes" id="UP000009011"/>
    </source>
</evidence>
<dbReference type="HAMAP" id="MF_00385">
    <property type="entry name" value="Ribosomal_bS16"/>
    <property type="match status" value="1"/>
</dbReference>
<gene>
    <name evidence="3" type="primary">rpsP</name>
    <name evidence="5" type="ordered locus">MROS_0269</name>
</gene>
<keyword evidence="6" id="KW-1185">Reference proteome</keyword>
<evidence type="ECO:0000256" key="2">
    <source>
        <dbReference type="ARBA" id="ARBA00023274"/>
    </source>
</evidence>
<dbReference type="GO" id="GO:0015935">
    <property type="term" value="C:small ribosomal subunit"/>
    <property type="evidence" value="ECO:0007669"/>
    <property type="project" value="TreeGrafter"/>
</dbReference>
<dbReference type="PROSITE" id="PS00732">
    <property type="entry name" value="RIBOSOMAL_S16"/>
    <property type="match status" value="1"/>
</dbReference>
<dbReference type="NCBIfam" id="TIGR00002">
    <property type="entry name" value="S16"/>
    <property type="match status" value="1"/>
</dbReference>
<sequence>MAVKLRLKRMGKKRQPIYKVVAADSRSPRDGKFIEAIGTYNPKTEPAAVEIKEERALYWLNVGAQPTTTVRNLLSAQGIFLKRQLQKKGLSEQEIEAKLEEWKKMKQVGLEAKLSKKSAKSKKEETKSEEVKSEDSQEAQGTASEEA</sequence>
<dbReference type="Pfam" id="PF00886">
    <property type="entry name" value="Ribosomal_S16"/>
    <property type="match status" value="1"/>
</dbReference>
<protein>
    <recommendedName>
        <fullName evidence="3">Small ribosomal subunit protein bS16</fullName>
    </recommendedName>
</protein>
<dbReference type="PANTHER" id="PTHR12919">
    <property type="entry name" value="30S RIBOSOMAL PROTEIN S16"/>
    <property type="match status" value="1"/>
</dbReference>
<feature type="region of interest" description="Disordered" evidence="4">
    <location>
        <begin position="112"/>
        <end position="147"/>
    </location>
</feature>
<dbReference type="GO" id="GO:0006412">
    <property type="term" value="P:translation"/>
    <property type="evidence" value="ECO:0007669"/>
    <property type="project" value="UniProtKB-UniRule"/>
</dbReference>
<accession>I6ZWS6</accession>
<dbReference type="RefSeq" id="WP_014854950.1">
    <property type="nucleotide sequence ID" value="NC_018178.1"/>
</dbReference>
<evidence type="ECO:0000256" key="3">
    <source>
        <dbReference type="HAMAP-Rule" id="MF_00385"/>
    </source>
</evidence>
<dbReference type="InterPro" id="IPR023803">
    <property type="entry name" value="Ribosomal_bS16_dom_sf"/>
</dbReference>
<dbReference type="EMBL" id="CP003557">
    <property type="protein sequence ID" value="AFN73513.1"/>
    <property type="molecule type" value="Genomic_DNA"/>
</dbReference>
<dbReference type="SUPFAM" id="SSF54565">
    <property type="entry name" value="Ribosomal protein S16"/>
    <property type="match status" value="1"/>
</dbReference>
<evidence type="ECO:0000256" key="1">
    <source>
        <dbReference type="ARBA" id="ARBA00022980"/>
    </source>
</evidence>
<keyword evidence="1 3" id="KW-0689">Ribosomal protein</keyword>
<comment type="similarity">
    <text evidence="3">Belongs to the bacterial ribosomal protein bS16 family.</text>
</comment>
<dbReference type="Gene3D" id="3.30.1320.10">
    <property type="match status" value="1"/>
</dbReference>
<evidence type="ECO:0000313" key="5">
    <source>
        <dbReference type="EMBL" id="AFN73513.1"/>
    </source>
</evidence>
<dbReference type="PANTHER" id="PTHR12919:SF20">
    <property type="entry name" value="SMALL RIBOSOMAL SUBUNIT PROTEIN BS16M"/>
    <property type="match status" value="1"/>
</dbReference>
<dbReference type="AlphaFoldDB" id="I6ZWS6"/>
<dbReference type="InterPro" id="IPR000307">
    <property type="entry name" value="Ribosomal_bS16"/>
</dbReference>
<dbReference type="KEGG" id="mro:MROS_0269"/>
<dbReference type="eggNOG" id="COG0228">
    <property type="taxonomic scope" value="Bacteria"/>
</dbReference>
<name>I6ZWS6_MELRP</name>
<feature type="compositionally biased region" description="Basic and acidic residues" evidence="4">
    <location>
        <begin position="121"/>
        <end position="135"/>
    </location>
</feature>
<dbReference type="PATRIC" id="fig|1191523.3.peg.275"/>
<dbReference type="Proteomes" id="UP000009011">
    <property type="component" value="Chromosome"/>
</dbReference>
<dbReference type="STRING" id="1191523.MROS_0269"/>
<feature type="compositionally biased region" description="Polar residues" evidence="4">
    <location>
        <begin position="138"/>
        <end position="147"/>
    </location>
</feature>
<reference evidence="5 6" key="1">
    <citation type="journal article" date="2013" name="PLoS ONE">
        <title>Genomic analysis of Melioribacter roseus, facultatively anaerobic organotrophic bacterium representing a novel deep lineage within Bacteriodetes/Chlorobi group.</title>
        <authorList>
            <person name="Kadnikov V.V."/>
            <person name="Mardanov A.V."/>
            <person name="Podosokorskaya O.A."/>
            <person name="Gavrilov S.N."/>
            <person name="Kublanov I.V."/>
            <person name="Beletsky A.V."/>
            <person name="Bonch-Osmolovskaya E.A."/>
            <person name="Ravin N.V."/>
        </authorList>
    </citation>
    <scope>NUCLEOTIDE SEQUENCE [LARGE SCALE GENOMIC DNA]</scope>
    <source>
        <strain evidence="6">JCM 17771 / P3M-2</strain>
    </source>
</reference>
<dbReference type="InterPro" id="IPR020592">
    <property type="entry name" value="Ribosomal_bS16_CS"/>
</dbReference>
<organism evidence="5 6">
    <name type="scientific">Melioribacter roseus (strain DSM 23840 / JCM 17771 / VKM B-2668 / P3M-2)</name>
    <dbReference type="NCBI Taxonomy" id="1191523"/>
    <lineage>
        <taxon>Bacteria</taxon>
        <taxon>Pseudomonadati</taxon>
        <taxon>Ignavibacteriota</taxon>
        <taxon>Ignavibacteria</taxon>
        <taxon>Ignavibacteriales</taxon>
        <taxon>Melioribacteraceae</taxon>
        <taxon>Melioribacter</taxon>
    </lineage>
</organism>
<dbReference type="GO" id="GO:0003735">
    <property type="term" value="F:structural constituent of ribosome"/>
    <property type="evidence" value="ECO:0007669"/>
    <property type="project" value="InterPro"/>
</dbReference>
<proteinExistence type="inferred from homology"/>
<keyword evidence="2 3" id="KW-0687">Ribonucleoprotein</keyword>
<dbReference type="GO" id="GO:0005737">
    <property type="term" value="C:cytoplasm"/>
    <property type="evidence" value="ECO:0007669"/>
    <property type="project" value="UniProtKB-ARBA"/>
</dbReference>
<dbReference type="HOGENOM" id="CLU_100590_0_0_10"/>